<protein>
    <recommendedName>
        <fullName evidence="3">NTP pyrophosphohydrolase MazG putative catalytic core domain-containing protein</fullName>
    </recommendedName>
</protein>
<proteinExistence type="predicted"/>
<evidence type="ECO:0008006" key="3">
    <source>
        <dbReference type="Google" id="ProtNLM"/>
    </source>
</evidence>
<comment type="caution">
    <text evidence="1">The sequence shown here is derived from an EMBL/GenBank/DDBJ whole genome shotgun (WGS) entry which is preliminary data.</text>
</comment>
<accession>A0A1G2KPQ7</accession>
<dbReference type="Gene3D" id="1.10.287.1080">
    <property type="entry name" value="MazG-like"/>
    <property type="match status" value="1"/>
</dbReference>
<organism evidence="1 2">
    <name type="scientific">Candidatus Sungbacteria bacterium RIFCSPHIGHO2_02_FULL_49_20</name>
    <dbReference type="NCBI Taxonomy" id="1802272"/>
    <lineage>
        <taxon>Bacteria</taxon>
        <taxon>Candidatus Sungiibacteriota</taxon>
    </lineage>
</organism>
<gene>
    <name evidence="1" type="ORF">A3C12_00490</name>
</gene>
<name>A0A1G2KPQ7_9BACT</name>
<dbReference type="EMBL" id="MHQK01000028">
    <property type="protein sequence ID" value="OHA01387.1"/>
    <property type="molecule type" value="Genomic_DNA"/>
</dbReference>
<reference evidence="1 2" key="1">
    <citation type="journal article" date="2016" name="Nat. Commun.">
        <title>Thousands of microbial genomes shed light on interconnected biogeochemical processes in an aquifer system.</title>
        <authorList>
            <person name="Anantharaman K."/>
            <person name="Brown C.T."/>
            <person name="Hug L.A."/>
            <person name="Sharon I."/>
            <person name="Castelle C.J."/>
            <person name="Probst A.J."/>
            <person name="Thomas B.C."/>
            <person name="Singh A."/>
            <person name="Wilkins M.J."/>
            <person name="Karaoz U."/>
            <person name="Brodie E.L."/>
            <person name="Williams K.H."/>
            <person name="Hubbard S.S."/>
            <person name="Banfield J.F."/>
        </authorList>
    </citation>
    <scope>NUCLEOTIDE SEQUENCE [LARGE SCALE GENOMIC DNA]</scope>
</reference>
<dbReference type="AlphaFoldDB" id="A0A1G2KPQ7"/>
<dbReference type="Proteomes" id="UP000178710">
    <property type="component" value="Unassembled WGS sequence"/>
</dbReference>
<evidence type="ECO:0000313" key="1">
    <source>
        <dbReference type="EMBL" id="OHA01387.1"/>
    </source>
</evidence>
<dbReference type="SUPFAM" id="SSF101386">
    <property type="entry name" value="all-alpha NTP pyrophosphatases"/>
    <property type="match status" value="1"/>
</dbReference>
<sequence>MEDKKVTTIKEAQALVKAFAERNHWKDIPSVDKFDHLHEELIEMSQHLRYKSEEERIKLIEEKKDVFVDGIGDLFFGLCRLANQLGVDVEEAFNLVKTEILGKYNHKNPENNITH</sequence>
<evidence type="ECO:0000313" key="2">
    <source>
        <dbReference type="Proteomes" id="UP000178710"/>
    </source>
</evidence>